<dbReference type="GO" id="GO:0005615">
    <property type="term" value="C:extracellular space"/>
    <property type="evidence" value="ECO:0007669"/>
    <property type="project" value="UniProtKB-ARBA"/>
</dbReference>
<dbReference type="EMBL" id="CAJPEX010001722">
    <property type="protein sequence ID" value="CAG0919790.1"/>
    <property type="molecule type" value="Genomic_DNA"/>
</dbReference>
<dbReference type="OrthoDB" id="10064289at2759"/>
<dbReference type="InterPro" id="IPR029034">
    <property type="entry name" value="Cystine-knot_cytokine"/>
</dbReference>
<keyword evidence="1" id="KW-0732">Signal</keyword>
<evidence type="ECO:0000313" key="5">
    <source>
        <dbReference type="EMBL" id="CAD7279638.1"/>
    </source>
</evidence>
<evidence type="ECO:0000256" key="3">
    <source>
        <dbReference type="ARBA" id="ARBA00023180"/>
    </source>
</evidence>
<evidence type="ECO:0000256" key="2">
    <source>
        <dbReference type="ARBA" id="ARBA00023157"/>
    </source>
</evidence>
<dbReference type="SUPFAM" id="SSF57501">
    <property type="entry name" value="Cystine-knot cytokines"/>
    <property type="match status" value="1"/>
</dbReference>
<dbReference type="Gene3D" id="2.10.90.10">
    <property type="entry name" value="Cystine-knot cytokines"/>
    <property type="match status" value="1"/>
</dbReference>
<proteinExistence type="predicted"/>
<dbReference type="GO" id="GO:0008083">
    <property type="term" value="F:growth factor activity"/>
    <property type="evidence" value="ECO:0007669"/>
    <property type="project" value="TreeGrafter"/>
</dbReference>
<dbReference type="GO" id="GO:0021556">
    <property type="term" value="P:central nervous system formation"/>
    <property type="evidence" value="ECO:0007669"/>
    <property type="project" value="TreeGrafter"/>
</dbReference>
<dbReference type="PANTHER" id="PTHR23199:SF12">
    <property type="entry name" value="NEUROTROPHIN 1-RELATED"/>
    <property type="match status" value="1"/>
</dbReference>
<protein>
    <recommendedName>
        <fullName evidence="4">Spaetzle domain-containing protein</fullName>
    </recommendedName>
</protein>
<keyword evidence="6" id="KW-1185">Reference proteome</keyword>
<dbReference type="FunFam" id="2.10.90.10:FF:000035">
    <property type="entry name" value="Spz1"/>
    <property type="match status" value="1"/>
</dbReference>
<dbReference type="GO" id="GO:0005121">
    <property type="term" value="F:Toll binding"/>
    <property type="evidence" value="ECO:0007669"/>
    <property type="project" value="TreeGrafter"/>
</dbReference>
<organism evidence="5">
    <name type="scientific">Notodromas monacha</name>
    <dbReference type="NCBI Taxonomy" id="399045"/>
    <lineage>
        <taxon>Eukaryota</taxon>
        <taxon>Metazoa</taxon>
        <taxon>Ecdysozoa</taxon>
        <taxon>Arthropoda</taxon>
        <taxon>Crustacea</taxon>
        <taxon>Oligostraca</taxon>
        <taxon>Ostracoda</taxon>
        <taxon>Podocopa</taxon>
        <taxon>Podocopida</taxon>
        <taxon>Cypridocopina</taxon>
        <taxon>Cypridoidea</taxon>
        <taxon>Cyprididae</taxon>
        <taxon>Notodromas</taxon>
    </lineage>
</organism>
<dbReference type="Pfam" id="PF16077">
    <property type="entry name" value="Spaetzle"/>
    <property type="match status" value="1"/>
</dbReference>
<dbReference type="InterPro" id="IPR032104">
    <property type="entry name" value="Spaetzle"/>
</dbReference>
<keyword evidence="3" id="KW-0325">Glycoprotein</keyword>
<sequence>MKAAFSRGEPPWRRQGRHCGYKYRLRSSQRQFPKSLLINKCKELFTKVAMHISLCLVLLGCVGALASHPSPYAPPPSYGYHQPQPSYGKYGSYCDPKAPPACSVNGTLMYCLEDAEYPSYEIKLRPYLGAPLQFSQLIRRNYGQQLSADGALFDYFPIGKANENKHRFTYISDLRLPSWLTRSENAQLDSLNRRSVASRECIIVDLSPTAFSWRDFVGVISQDPLFPKKYSDLPEQSGKDLVDQVGDREAKLDYSFYTGASKGPSPFDKTHWTGPEGMLCPSAVKYIQPRRAKNVAGEWRVVVNDAHYYTQTLREEVCHHPDNACRLVPVCVKSKCTQKYVYHRLLSFDPCDPYKGLFIDVFRFPSACSCHVA</sequence>
<dbReference type="EMBL" id="OA883759">
    <property type="protein sequence ID" value="CAD7279638.1"/>
    <property type="molecule type" value="Genomic_DNA"/>
</dbReference>
<reference evidence="5" key="1">
    <citation type="submission" date="2020-11" db="EMBL/GenBank/DDBJ databases">
        <authorList>
            <person name="Tran Van P."/>
        </authorList>
    </citation>
    <scope>NUCLEOTIDE SEQUENCE</scope>
</reference>
<accession>A0A7R9BT22</accession>
<keyword evidence="2" id="KW-1015">Disulfide bond</keyword>
<dbReference type="AlphaFoldDB" id="A0A7R9BT22"/>
<dbReference type="InterPro" id="IPR052444">
    <property type="entry name" value="Spz/Toll_ligand-like"/>
</dbReference>
<gene>
    <name evidence="5" type="ORF">NMOB1V02_LOCUS7306</name>
</gene>
<dbReference type="PANTHER" id="PTHR23199">
    <property type="entry name" value="NEUROTROPHIN 1-RELATED"/>
    <property type="match status" value="1"/>
</dbReference>
<dbReference type="Proteomes" id="UP000678499">
    <property type="component" value="Unassembled WGS sequence"/>
</dbReference>
<dbReference type="GO" id="GO:0045087">
    <property type="term" value="P:innate immune response"/>
    <property type="evidence" value="ECO:0007669"/>
    <property type="project" value="TreeGrafter"/>
</dbReference>
<evidence type="ECO:0000313" key="6">
    <source>
        <dbReference type="Proteomes" id="UP000678499"/>
    </source>
</evidence>
<name>A0A7R9BT22_9CRUS</name>
<evidence type="ECO:0000259" key="4">
    <source>
        <dbReference type="Pfam" id="PF16077"/>
    </source>
</evidence>
<feature type="domain" description="Spaetzle" evidence="4">
    <location>
        <begin position="278"/>
        <end position="372"/>
    </location>
</feature>
<evidence type="ECO:0000256" key="1">
    <source>
        <dbReference type="ARBA" id="ARBA00022729"/>
    </source>
</evidence>